<comment type="caution">
    <text evidence="3">The sequence shown here is derived from an EMBL/GenBank/DDBJ whole genome shotgun (WGS) entry which is preliminary data.</text>
</comment>
<keyword evidence="4" id="KW-1185">Reference proteome</keyword>
<reference evidence="3 4" key="2">
    <citation type="submission" date="2020-07" db="EMBL/GenBank/DDBJ databases">
        <title>Genome assembly of wild tea tree DASZ reveals pedigree and selection history of tea varieties.</title>
        <authorList>
            <person name="Zhang W."/>
        </authorList>
    </citation>
    <scope>NUCLEOTIDE SEQUENCE [LARGE SCALE GENOMIC DNA]</scope>
    <source>
        <strain evidence="4">cv. G240</strain>
        <tissue evidence="3">Leaf</tissue>
    </source>
</reference>
<dbReference type="PANTHER" id="PTHR10738:SF0">
    <property type="entry name" value="PROTEIN ARGININE N-METHYLTRANSFERASE 5"/>
    <property type="match status" value="1"/>
</dbReference>
<dbReference type="Gene3D" id="3.40.50.150">
    <property type="entry name" value="Vaccinia Virus protein VP39"/>
    <property type="match status" value="1"/>
</dbReference>
<dbReference type="InterPro" id="IPR029063">
    <property type="entry name" value="SAM-dependent_MTases_sf"/>
</dbReference>
<organism evidence="3 4">
    <name type="scientific">Camellia sinensis</name>
    <name type="common">Tea plant</name>
    <name type="synonym">Thea sinensis</name>
    <dbReference type="NCBI Taxonomy" id="4442"/>
    <lineage>
        <taxon>Eukaryota</taxon>
        <taxon>Viridiplantae</taxon>
        <taxon>Streptophyta</taxon>
        <taxon>Embryophyta</taxon>
        <taxon>Tracheophyta</taxon>
        <taxon>Spermatophyta</taxon>
        <taxon>Magnoliopsida</taxon>
        <taxon>eudicotyledons</taxon>
        <taxon>Gunneridae</taxon>
        <taxon>Pentapetalae</taxon>
        <taxon>asterids</taxon>
        <taxon>Ericales</taxon>
        <taxon>Theaceae</taxon>
        <taxon>Camellia</taxon>
    </lineage>
</organism>
<evidence type="ECO:0000259" key="2">
    <source>
        <dbReference type="Pfam" id="PF05185"/>
    </source>
</evidence>
<dbReference type="GO" id="GO:0005634">
    <property type="term" value="C:nucleus"/>
    <property type="evidence" value="ECO:0007669"/>
    <property type="project" value="TreeGrafter"/>
</dbReference>
<dbReference type="PANTHER" id="PTHR10738">
    <property type="entry name" value="PROTEIN ARGININE N-METHYLTRANSFERASE 5"/>
    <property type="match status" value="1"/>
</dbReference>
<dbReference type="GO" id="GO:0006355">
    <property type="term" value="P:regulation of DNA-templated transcription"/>
    <property type="evidence" value="ECO:0007669"/>
    <property type="project" value="TreeGrafter"/>
</dbReference>
<proteinExistence type="predicted"/>
<dbReference type="InterPro" id="IPR035075">
    <property type="entry name" value="PRMT5"/>
</dbReference>
<feature type="domain" description="PRMT5 arginine-N-methyltransferase" evidence="2">
    <location>
        <begin position="205"/>
        <end position="274"/>
    </location>
</feature>
<evidence type="ECO:0000256" key="1">
    <source>
        <dbReference type="ARBA" id="ARBA00022691"/>
    </source>
</evidence>
<sequence>MCHPEFVFKFAVSSLSSHIQVRLKMILTEIIRFRLISKFNLLQLGDSISDSFGDFEVLSRFQSSVIQSQIRPARRVSTIIYQDIWQCGHCLSAIGTYFSFFRHPKTVITRSQYIKETTELGKKARELKKAVDALRQEEKSGSKGRKWRKNVKAVEKACLLPTPKGASCANYARCVNQILQNLTNMQAVVSGKPEHSLPTGSSELAYQRAVSKALMDRVPDEEASMIITVLMVVGAGRGPLVRASLQAAEETGRKLRVHAVEKNPNAIVTLHGMNDRVVPPSMIDFV</sequence>
<dbReference type="Proteomes" id="UP000593564">
    <property type="component" value="Unassembled WGS sequence"/>
</dbReference>
<name>A0A7J7HA00_CAMSI</name>
<dbReference type="Pfam" id="PF05185">
    <property type="entry name" value="PRMT5"/>
    <property type="match status" value="1"/>
</dbReference>
<protein>
    <recommendedName>
        <fullName evidence="2">PRMT5 arginine-N-methyltransferase domain-containing protein</fullName>
    </recommendedName>
</protein>
<dbReference type="GO" id="GO:0016274">
    <property type="term" value="F:protein-arginine N-methyltransferase activity"/>
    <property type="evidence" value="ECO:0007669"/>
    <property type="project" value="InterPro"/>
</dbReference>
<dbReference type="AlphaFoldDB" id="A0A7J7HA00"/>
<evidence type="ECO:0000313" key="4">
    <source>
        <dbReference type="Proteomes" id="UP000593564"/>
    </source>
</evidence>
<keyword evidence="1" id="KW-0949">S-adenosyl-L-methionine</keyword>
<dbReference type="EMBL" id="JACBKZ010000005">
    <property type="protein sequence ID" value="KAF5949347.1"/>
    <property type="molecule type" value="Genomic_DNA"/>
</dbReference>
<evidence type="ECO:0000313" key="3">
    <source>
        <dbReference type="EMBL" id="KAF5949347.1"/>
    </source>
</evidence>
<gene>
    <name evidence="3" type="ORF">HYC85_011340</name>
</gene>
<dbReference type="InterPro" id="IPR025799">
    <property type="entry name" value="Arg_MeTrfase"/>
</dbReference>
<accession>A0A7J7HA00</accession>
<reference evidence="4" key="1">
    <citation type="journal article" date="2020" name="Nat. Commun.">
        <title>Genome assembly of wild tea tree DASZ reveals pedigree and selection history of tea varieties.</title>
        <authorList>
            <person name="Zhang W."/>
            <person name="Zhang Y."/>
            <person name="Qiu H."/>
            <person name="Guo Y."/>
            <person name="Wan H."/>
            <person name="Zhang X."/>
            <person name="Scossa F."/>
            <person name="Alseekh S."/>
            <person name="Zhang Q."/>
            <person name="Wang P."/>
            <person name="Xu L."/>
            <person name="Schmidt M.H."/>
            <person name="Jia X."/>
            <person name="Li D."/>
            <person name="Zhu A."/>
            <person name="Guo F."/>
            <person name="Chen W."/>
            <person name="Ni D."/>
            <person name="Usadel B."/>
            <person name="Fernie A.R."/>
            <person name="Wen W."/>
        </authorList>
    </citation>
    <scope>NUCLEOTIDE SEQUENCE [LARGE SCALE GENOMIC DNA]</scope>
    <source>
        <strain evidence="4">cv. G240</strain>
    </source>
</reference>
<dbReference type="GO" id="GO:0005829">
    <property type="term" value="C:cytosol"/>
    <property type="evidence" value="ECO:0007669"/>
    <property type="project" value="TreeGrafter"/>
</dbReference>